<dbReference type="KEGG" id="crw:CROST_044230"/>
<dbReference type="Proteomes" id="UP000190951">
    <property type="component" value="Chromosome"/>
</dbReference>
<accession>A0A1S8LPN4</accession>
<reference evidence="1 2" key="1">
    <citation type="submission" date="2022-04" db="EMBL/GenBank/DDBJ databases">
        <title>Genome sequence of C. roseum typestrain.</title>
        <authorList>
            <person name="Poehlein A."/>
            <person name="Schoch T."/>
            <person name="Duerre P."/>
            <person name="Daniel R."/>
        </authorList>
    </citation>
    <scope>NUCLEOTIDE SEQUENCE [LARGE SCALE GENOMIC DNA]</scope>
    <source>
        <strain evidence="1 2">DSM 7320</strain>
    </source>
</reference>
<dbReference type="RefSeq" id="WP_077835917.1">
    <property type="nucleotide sequence ID" value="NZ_CP096983.1"/>
</dbReference>
<dbReference type="PROSITE" id="PS00198">
    <property type="entry name" value="4FE4S_FER_1"/>
    <property type="match status" value="2"/>
</dbReference>
<dbReference type="InterPro" id="IPR017896">
    <property type="entry name" value="4Fe4S_Fe-S-bd"/>
</dbReference>
<dbReference type="AlphaFoldDB" id="A0A1S8LPN4"/>
<dbReference type="InterPro" id="IPR047964">
    <property type="entry name" value="EFR1-like"/>
</dbReference>
<dbReference type="NCBIfam" id="NF038196">
    <property type="entry name" value="ferrodoxin_EFR1"/>
    <property type="match status" value="1"/>
</dbReference>
<protein>
    <submittedName>
        <fullName evidence="1">Uncharacterized protein</fullName>
    </submittedName>
</protein>
<dbReference type="EMBL" id="CP096983">
    <property type="protein sequence ID" value="URZ13657.1"/>
    <property type="molecule type" value="Genomic_DNA"/>
</dbReference>
<sequence>MVIDKDTILYYSGTGNSFQVAKDINSELRGFKLCNISSIIAEEKIKIEGKVLGIVFPVVYARLPLILERVLEKLEITKDIYVFAVATHGGAPAEVLIKLRKALKNKGIVLNSGFLIHMPGNNIFAYGANSIKKQNKAFEREKKRIKKIAHLVSERKNCKCELSKIMIDTLIDRVFINMTDKIVGNLHLRDEDFWVNDNCNSCKLCERICPVNNIEFITDKPIWNHNCEQCAACIQYCPKQAIQWRNKTSKRRRYKNPNINVIEITHWKDGSMRS</sequence>
<dbReference type="Gene3D" id="3.30.70.20">
    <property type="match status" value="1"/>
</dbReference>
<proteinExistence type="predicted"/>
<dbReference type="SUPFAM" id="SSF54862">
    <property type="entry name" value="4Fe-4S ferredoxins"/>
    <property type="match status" value="1"/>
</dbReference>
<gene>
    <name evidence="1" type="ORF">CROST_044230</name>
</gene>
<organism evidence="1 2">
    <name type="scientific">Clostridium felsineum</name>
    <dbReference type="NCBI Taxonomy" id="36839"/>
    <lineage>
        <taxon>Bacteria</taxon>
        <taxon>Bacillati</taxon>
        <taxon>Bacillota</taxon>
        <taxon>Clostridia</taxon>
        <taxon>Eubacteriales</taxon>
        <taxon>Clostridiaceae</taxon>
        <taxon>Clostridium</taxon>
    </lineage>
</organism>
<name>A0A1S8LPN4_9CLOT</name>
<dbReference type="InterPro" id="IPR017900">
    <property type="entry name" value="4Fe4S_Fe_S_CS"/>
</dbReference>
<evidence type="ECO:0000313" key="2">
    <source>
        <dbReference type="Proteomes" id="UP000190951"/>
    </source>
</evidence>
<dbReference type="Pfam" id="PF00037">
    <property type="entry name" value="Fer4"/>
    <property type="match status" value="1"/>
</dbReference>
<evidence type="ECO:0000313" key="1">
    <source>
        <dbReference type="EMBL" id="URZ13657.1"/>
    </source>
</evidence>
<dbReference type="Gene3D" id="3.40.50.360">
    <property type="match status" value="1"/>
</dbReference>
<keyword evidence="2" id="KW-1185">Reference proteome</keyword>
<dbReference type="SUPFAM" id="SSF52218">
    <property type="entry name" value="Flavoproteins"/>
    <property type="match status" value="1"/>
</dbReference>
<dbReference type="STRING" id="84029.CROST_01380"/>
<dbReference type="PROSITE" id="PS51379">
    <property type="entry name" value="4FE4S_FER_2"/>
    <property type="match status" value="2"/>
</dbReference>
<dbReference type="InterPro" id="IPR029039">
    <property type="entry name" value="Flavoprotein-like_sf"/>
</dbReference>